<proteinExistence type="predicted"/>
<dbReference type="GeneID" id="127750085"/>
<reference evidence="2" key="1">
    <citation type="submission" date="2025-08" db="UniProtKB">
        <authorList>
            <consortium name="RefSeq"/>
        </authorList>
    </citation>
    <scope>IDENTIFICATION</scope>
    <source>
        <tissue evidence="2">Whole organism</tissue>
    </source>
</reference>
<protein>
    <submittedName>
        <fullName evidence="2">Uncharacterized protein LOC127750085</fullName>
    </submittedName>
</protein>
<sequence>MDHQKYSSASSDPECQNSLTPETVQNISDFVGAALQKKQIRGDYEYFLELVLIFIGECPPKGVRFRPPIALTSARFMGRIIYCLSIYVFARSGQFTVESALLENIRDVCIFIVTTYIKPWFTATVPAAGPRTDLQLIKDIQAYKHSNAIAKTALKAYLNHLWYLSPYCVALAFFDPEVDDSTKFKMVQSLKRAVPRREKTAPLPSHSHKGEKRHGFVAVCECPHCQVLLHDGDTDRIFGPTPFRMARACRLRGWLRNRGSFARCQRHQ</sequence>
<gene>
    <name evidence="2" type="primary">LOC127750085</name>
</gene>
<name>A0A9C6U342_FRAOC</name>
<keyword evidence="1" id="KW-1185">Reference proteome</keyword>
<evidence type="ECO:0000313" key="1">
    <source>
        <dbReference type="Proteomes" id="UP000504606"/>
    </source>
</evidence>
<dbReference type="AlphaFoldDB" id="A0A9C6U342"/>
<organism evidence="1 2">
    <name type="scientific">Frankliniella occidentalis</name>
    <name type="common">Western flower thrips</name>
    <name type="synonym">Euthrips occidentalis</name>
    <dbReference type="NCBI Taxonomy" id="133901"/>
    <lineage>
        <taxon>Eukaryota</taxon>
        <taxon>Metazoa</taxon>
        <taxon>Ecdysozoa</taxon>
        <taxon>Arthropoda</taxon>
        <taxon>Hexapoda</taxon>
        <taxon>Insecta</taxon>
        <taxon>Pterygota</taxon>
        <taxon>Neoptera</taxon>
        <taxon>Paraneoptera</taxon>
        <taxon>Thysanoptera</taxon>
        <taxon>Terebrantia</taxon>
        <taxon>Thripoidea</taxon>
        <taxon>Thripidae</taxon>
        <taxon>Frankliniella</taxon>
    </lineage>
</organism>
<accession>A0A9C6U342</accession>
<dbReference type="Proteomes" id="UP000504606">
    <property type="component" value="Unplaced"/>
</dbReference>
<dbReference type="KEGG" id="foc:127750085"/>
<evidence type="ECO:0000313" key="2">
    <source>
        <dbReference type="RefSeq" id="XP_052126600.1"/>
    </source>
</evidence>
<dbReference type="OrthoDB" id="6626714at2759"/>
<dbReference type="RefSeq" id="XP_052126600.1">
    <property type="nucleotide sequence ID" value="XM_052270640.1"/>
</dbReference>